<comment type="cofactor">
    <cofactor evidence="8">
        <name>Mg(2+)</name>
        <dbReference type="ChEBI" id="CHEBI:18420"/>
    </cofactor>
</comment>
<evidence type="ECO:0000313" key="12">
    <source>
        <dbReference type="Proteomes" id="UP000189857"/>
    </source>
</evidence>
<dbReference type="GO" id="GO:0046872">
    <property type="term" value="F:metal ion binding"/>
    <property type="evidence" value="ECO:0007669"/>
    <property type="project" value="UniProtKB-KW"/>
</dbReference>
<dbReference type="InterPro" id="IPR030394">
    <property type="entry name" value="G_HFLX_dom"/>
</dbReference>
<dbReference type="EMBL" id="FUXA01000010">
    <property type="protein sequence ID" value="SJZ82672.1"/>
    <property type="molecule type" value="Genomic_DNA"/>
</dbReference>
<feature type="binding site" evidence="7">
    <location>
        <begin position="352"/>
        <end position="354"/>
    </location>
    <ligand>
        <name>GTP</name>
        <dbReference type="ChEBI" id="CHEBI:37565"/>
    </ligand>
</feature>
<evidence type="ECO:0000256" key="7">
    <source>
        <dbReference type="PIRSR" id="PIRSR006809-1"/>
    </source>
</evidence>
<dbReference type="GO" id="GO:0043022">
    <property type="term" value="F:ribosome binding"/>
    <property type="evidence" value="ECO:0007669"/>
    <property type="project" value="TreeGrafter"/>
</dbReference>
<organism evidence="11 12">
    <name type="scientific">Eubacterium ruminantium</name>
    <dbReference type="NCBI Taxonomy" id="42322"/>
    <lineage>
        <taxon>Bacteria</taxon>
        <taxon>Bacillati</taxon>
        <taxon>Bacillota</taxon>
        <taxon>Clostridia</taxon>
        <taxon>Eubacteriales</taxon>
        <taxon>Eubacteriaceae</taxon>
        <taxon>Eubacterium</taxon>
    </lineage>
</organism>
<accession>A0A1T4NUB2</accession>
<evidence type="ECO:0000256" key="1">
    <source>
        <dbReference type="ARBA" id="ARBA00022490"/>
    </source>
</evidence>
<dbReference type="PIRSF" id="PIRSF006809">
    <property type="entry name" value="GTP-binding_hflX_prd"/>
    <property type="match status" value="1"/>
</dbReference>
<dbReference type="FunFam" id="3.40.50.11060:FF:000001">
    <property type="entry name" value="GTPase HflX"/>
    <property type="match status" value="1"/>
</dbReference>
<dbReference type="InterPro" id="IPR006073">
    <property type="entry name" value="GTP-bd"/>
</dbReference>
<sequence length="428" mass="48484">MEDREKVILVGLNIDKDEEDFRHSMDELSGLAEADYFDVVAVMTQNAAAANKSTYIGSGKAEELKNAVESLEVDTVIFDETLSPMMIRNLSNILGIPVMDRTGLILDIFARRANTREAKLQVESARLEYMLPRLVGLRTKLGRQGGASGSMSNKGLGEKKIELDRRYIEKRKVELSKELERIRHERSTQRARRVANNEMKCALVGYTNAGKSSLMNRLLKYSDRDDSVFEEDMLFATLDTTVRKISYMNMRPFLLSDTVGFIDELPHTLVKAFRSTLEEVVYSDVLLIMIDYSDEAYKKHLSVTEETLTEIGAGDISRIYVYNKADKVIESGKEVGSNNKLPYVNGDSIYMSVKTGEGIPELIQLIEKKRNENESEKTFLIPYKDGRALEEIMRTGKVQEINHKEDGTYIKVICNNAISGKYSKYIIS</sequence>
<dbReference type="HAMAP" id="MF_00900">
    <property type="entry name" value="GTPase_HflX"/>
    <property type="match status" value="1"/>
</dbReference>
<comment type="subunit">
    <text evidence="6">Monomer. Associates with the 50S ribosomal subunit.</text>
</comment>
<dbReference type="Proteomes" id="UP000189857">
    <property type="component" value="Unassembled WGS sequence"/>
</dbReference>
<comment type="function">
    <text evidence="6">GTPase that associates with the 50S ribosomal subunit and may have a role during protein synthesis or ribosome biogenesis.</text>
</comment>
<name>A0A1T4NUB2_9FIRM</name>
<comment type="subcellular location">
    <subcellularLocation>
        <location evidence="6">Cytoplasm</location>
    </subcellularLocation>
    <text evidence="6">May associate with membranes.</text>
</comment>
<dbReference type="InterPro" id="IPR025121">
    <property type="entry name" value="GTPase_HflX_N"/>
</dbReference>
<evidence type="ECO:0000256" key="5">
    <source>
        <dbReference type="ARBA" id="ARBA00023134"/>
    </source>
</evidence>
<keyword evidence="5 6" id="KW-0342">GTP-binding</keyword>
<keyword evidence="4 8" id="KW-0460">Magnesium</keyword>
<dbReference type="Gene3D" id="6.10.250.2860">
    <property type="match status" value="1"/>
</dbReference>
<dbReference type="Gene3D" id="3.40.50.11060">
    <property type="entry name" value="GTPase HflX, N-terminal domain"/>
    <property type="match status" value="1"/>
</dbReference>
<dbReference type="SUPFAM" id="SSF52540">
    <property type="entry name" value="P-loop containing nucleoside triphosphate hydrolases"/>
    <property type="match status" value="1"/>
</dbReference>
<dbReference type="InterPro" id="IPR042108">
    <property type="entry name" value="GTPase_HflX_N_sf"/>
</dbReference>
<feature type="domain" description="Hflx-type G" evidence="10">
    <location>
        <begin position="199"/>
        <end position="374"/>
    </location>
</feature>
<dbReference type="NCBIfam" id="TIGR03156">
    <property type="entry name" value="GTP_HflX"/>
    <property type="match status" value="1"/>
</dbReference>
<dbReference type="PROSITE" id="PS51705">
    <property type="entry name" value="G_HFLX"/>
    <property type="match status" value="1"/>
</dbReference>
<keyword evidence="2 8" id="KW-0479">Metal-binding</keyword>
<dbReference type="AlphaFoldDB" id="A0A1T4NUB2"/>
<dbReference type="InterPro" id="IPR032305">
    <property type="entry name" value="GTP-bd_M"/>
</dbReference>
<dbReference type="RefSeq" id="WP_078787530.1">
    <property type="nucleotide sequence ID" value="NZ_FMTO01000009.1"/>
</dbReference>
<dbReference type="PANTHER" id="PTHR10229:SF4">
    <property type="entry name" value="GTPASE HFLX"/>
    <property type="match status" value="1"/>
</dbReference>
<dbReference type="CDD" id="cd01878">
    <property type="entry name" value="HflX"/>
    <property type="match status" value="1"/>
</dbReference>
<dbReference type="Pfam" id="PF01926">
    <property type="entry name" value="MMR_HSR1"/>
    <property type="match status" value="1"/>
</dbReference>
<evidence type="ECO:0000256" key="9">
    <source>
        <dbReference type="SAM" id="Coils"/>
    </source>
</evidence>
<gene>
    <name evidence="6" type="primary">hflX</name>
    <name evidence="11" type="ORF">SAMN02745110_01698</name>
</gene>
<dbReference type="PANTHER" id="PTHR10229">
    <property type="entry name" value="GTP-BINDING PROTEIN HFLX"/>
    <property type="match status" value="1"/>
</dbReference>
<reference evidence="11 12" key="1">
    <citation type="submission" date="2017-02" db="EMBL/GenBank/DDBJ databases">
        <authorList>
            <person name="Peterson S.W."/>
        </authorList>
    </citation>
    <scope>NUCLEOTIDE SEQUENCE [LARGE SCALE GENOMIC DNA]</scope>
    <source>
        <strain evidence="11 12">ATCC 17233</strain>
    </source>
</reference>
<feature type="binding site" evidence="7">
    <location>
        <begin position="257"/>
        <end position="260"/>
    </location>
    <ligand>
        <name>GTP</name>
        <dbReference type="ChEBI" id="CHEBI:37565"/>
    </ligand>
</feature>
<evidence type="ECO:0000259" key="10">
    <source>
        <dbReference type="PROSITE" id="PS51705"/>
    </source>
</evidence>
<keyword evidence="1 6" id="KW-0963">Cytoplasm</keyword>
<evidence type="ECO:0000313" key="11">
    <source>
        <dbReference type="EMBL" id="SJZ82672.1"/>
    </source>
</evidence>
<evidence type="ECO:0000256" key="6">
    <source>
        <dbReference type="HAMAP-Rule" id="MF_00900"/>
    </source>
</evidence>
<feature type="binding site" evidence="7">
    <location>
        <begin position="323"/>
        <end position="326"/>
    </location>
    <ligand>
        <name>GTP</name>
        <dbReference type="ChEBI" id="CHEBI:37565"/>
    </ligand>
</feature>
<dbReference type="OrthoDB" id="9812272at2"/>
<dbReference type="Gene3D" id="3.40.50.300">
    <property type="entry name" value="P-loop containing nucleotide triphosphate hydrolases"/>
    <property type="match status" value="1"/>
</dbReference>
<keyword evidence="3 6" id="KW-0547">Nucleotide-binding</keyword>
<dbReference type="Pfam" id="PF16360">
    <property type="entry name" value="GTP-bdg_M"/>
    <property type="match status" value="1"/>
</dbReference>
<dbReference type="InterPro" id="IPR016496">
    <property type="entry name" value="GTPase_HflX"/>
</dbReference>
<feature type="coiled-coil region" evidence="9">
    <location>
        <begin position="165"/>
        <end position="192"/>
    </location>
</feature>
<feature type="binding site" evidence="7">
    <location>
        <begin position="235"/>
        <end position="239"/>
    </location>
    <ligand>
        <name>GTP</name>
        <dbReference type="ChEBI" id="CHEBI:37565"/>
    </ligand>
</feature>
<dbReference type="InterPro" id="IPR027417">
    <property type="entry name" value="P-loop_NTPase"/>
</dbReference>
<comment type="similarity">
    <text evidence="6">Belongs to the TRAFAC class OBG-HflX-like GTPase superfamily. HflX GTPase family.</text>
</comment>
<dbReference type="GO" id="GO:0005737">
    <property type="term" value="C:cytoplasm"/>
    <property type="evidence" value="ECO:0007669"/>
    <property type="project" value="UniProtKB-SubCell"/>
</dbReference>
<keyword evidence="9" id="KW-0175">Coiled coil</keyword>
<proteinExistence type="inferred from homology"/>
<evidence type="ECO:0000256" key="8">
    <source>
        <dbReference type="PIRSR" id="PIRSR006809-2"/>
    </source>
</evidence>
<evidence type="ECO:0000256" key="3">
    <source>
        <dbReference type="ARBA" id="ARBA00022741"/>
    </source>
</evidence>
<dbReference type="GO" id="GO:0005525">
    <property type="term" value="F:GTP binding"/>
    <property type="evidence" value="ECO:0007669"/>
    <property type="project" value="UniProtKB-UniRule"/>
</dbReference>
<keyword evidence="12" id="KW-1185">Reference proteome</keyword>
<dbReference type="GO" id="GO:0003924">
    <property type="term" value="F:GTPase activity"/>
    <property type="evidence" value="ECO:0007669"/>
    <property type="project" value="UniProtKB-UniRule"/>
</dbReference>
<protein>
    <recommendedName>
        <fullName evidence="6">GTPase HflX</fullName>
    </recommendedName>
    <alternativeName>
        <fullName evidence="6">GTP-binding protein HflX</fullName>
    </alternativeName>
</protein>
<evidence type="ECO:0000256" key="4">
    <source>
        <dbReference type="ARBA" id="ARBA00022842"/>
    </source>
</evidence>
<dbReference type="Pfam" id="PF13167">
    <property type="entry name" value="GTP-bdg_N"/>
    <property type="match status" value="1"/>
</dbReference>
<feature type="binding site" evidence="8">
    <location>
        <position position="212"/>
    </location>
    <ligand>
        <name>Mg(2+)</name>
        <dbReference type="ChEBI" id="CHEBI:18420"/>
    </ligand>
</feature>
<evidence type="ECO:0000256" key="2">
    <source>
        <dbReference type="ARBA" id="ARBA00022723"/>
    </source>
</evidence>
<feature type="binding site" evidence="7">
    <location>
        <begin position="205"/>
        <end position="212"/>
    </location>
    <ligand>
        <name>GTP</name>
        <dbReference type="ChEBI" id="CHEBI:37565"/>
    </ligand>
</feature>
<feature type="binding site" evidence="8">
    <location>
        <position position="237"/>
    </location>
    <ligand>
        <name>Mg(2+)</name>
        <dbReference type="ChEBI" id="CHEBI:18420"/>
    </ligand>
</feature>